<sequence length="200" mass="21413">MTQGIKTSRLLPPIATCIVGASMLALAQLAVAETEVQTEWVIAPKGTVLPEGTLLPEEQSVPGEQQLASETDAATLGAILDRKSTPEGHPYVSGGIGVSEREELARIKSEYNLRLLFAVEGSGEYLSDIQVRIDDASGMTRLTATSKGPWFYARLPPGRYNLTVDAAGQVQARPVTVPAHGAAERSFYWPPHDTSGAMPR</sequence>
<organism evidence="2 3">
    <name type="scientific">Thioalkalicoccus limnaeus</name>
    <dbReference type="NCBI Taxonomy" id="120681"/>
    <lineage>
        <taxon>Bacteria</taxon>
        <taxon>Pseudomonadati</taxon>
        <taxon>Pseudomonadota</taxon>
        <taxon>Gammaproteobacteria</taxon>
        <taxon>Chromatiales</taxon>
        <taxon>Chromatiaceae</taxon>
        <taxon>Thioalkalicoccus</taxon>
    </lineage>
</organism>
<keyword evidence="1" id="KW-0732">Signal</keyword>
<evidence type="ECO:0000256" key="1">
    <source>
        <dbReference type="SAM" id="SignalP"/>
    </source>
</evidence>
<feature type="signal peptide" evidence="1">
    <location>
        <begin position="1"/>
        <end position="27"/>
    </location>
</feature>
<gene>
    <name evidence="2" type="ORF">ABC977_16215</name>
</gene>
<protein>
    <submittedName>
        <fullName evidence="2">Carboxypeptidase regulatory-like domain-containing protein</fullName>
    </submittedName>
</protein>
<proteinExistence type="predicted"/>
<feature type="chain" id="PRO_5045611616" evidence="1">
    <location>
        <begin position="28"/>
        <end position="200"/>
    </location>
</feature>
<accession>A0ABV4BIA7</accession>
<comment type="caution">
    <text evidence="2">The sequence shown here is derived from an EMBL/GenBank/DDBJ whole genome shotgun (WGS) entry which is preliminary data.</text>
</comment>
<evidence type="ECO:0000313" key="3">
    <source>
        <dbReference type="Proteomes" id="UP001564408"/>
    </source>
</evidence>
<evidence type="ECO:0000313" key="2">
    <source>
        <dbReference type="EMBL" id="MEY6433950.1"/>
    </source>
</evidence>
<reference evidence="2 3" key="1">
    <citation type="submission" date="2024-05" db="EMBL/GenBank/DDBJ databases">
        <title>Genome Sequence and Characterization of the New Strain Purple Sulfur Bacterium of Genus Thioalkalicoccus.</title>
        <authorList>
            <person name="Bryantseva I.A."/>
            <person name="Kyndt J.A."/>
            <person name="Imhoff J.F."/>
        </authorList>
    </citation>
    <scope>NUCLEOTIDE SEQUENCE [LARGE SCALE GENOMIC DNA]</scope>
    <source>
        <strain evidence="2 3">Um2</strain>
    </source>
</reference>
<keyword evidence="3" id="KW-1185">Reference proteome</keyword>
<dbReference type="Proteomes" id="UP001564408">
    <property type="component" value="Unassembled WGS sequence"/>
</dbReference>
<dbReference type="EMBL" id="JBDKXB010000034">
    <property type="protein sequence ID" value="MEY6433950.1"/>
    <property type="molecule type" value="Genomic_DNA"/>
</dbReference>
<dbReference type="RefSeq" id="WP_369668336.1">
    <property type="nucleotide sequence ID" value="NZ_JBDKXB010000034.1"/>
</dbReference>
<name>A0ABV4BIA7_9GAMM</name>